<dbReference type="Pfam" id="PF08486">
    <property type="entry name" value="SpoIID"/>
    <property type="match status" value="1"/>
</dbReference>
<dbReference type="Proteomes" id="UP000280696">
    <property type="component" value="Unassembled WGS sequence"/>
</dbReference>
<proteinExistence type="predicted"/>
<keyword evidence="1" id="KW-0812">Transmembrane</keyword>
<protein>
    <submittedName>
        <fullName evidence="3">SpoIID/LytB domain-containing protein</fullName>
    </submittedName>
</protein>
<dbReference type="RefSeq" id="WP_120470459.1">
    <property type="nucleotide sequence ID" value="NZ_RAYQ01000013.1"/>
</dbReference>
<gene>
    <name evidence="3" type="ORF">D7V94_13045</name>
</gene>
<feature type="domain" description="Sporulation stage II protein D amidase enhancer LytB N-terminal" evidence="2">
    <location>
        <begin position="443"/>
        <end position="534"/>
    </location>
</feature>
<reference evidence="3 4" key="1">
    <citation type="submission" date="2018-09" db="EMBL/GenBank/DDBJ databases">
        <title>Murine metabolic-syndrome-specific gut microbial biobank.</title>
        <authorList>
            <person name="Liu C."/>
        </authorList>
    </citation>
    <scope>NUCLEOTIDE SEQUENCE [LARGE SCALE GENOMIC DNA]</scope>
    <source>
        <strain evidence="3 4">0.1xD8-82</strain>
    </source>
</reference>
<dbReference type="AlphaFoldDB" id="A0A3A9AWG9"/>
<dbReference type="GO" id="GO:0030435">
    <property type="term" value="P:sporulation resulting in formation of a cellular spore"/>
    <property type="evidence" value="ECO:0007669"/>
    <property type="project" value="InterPro"/>
</dbReference>
<sequence length="791" mass="89048">MKKSDRIWMKVAAIVVLVVLFIWLIYKDETFFQLEQPEGEYMPAADVKILIDELVLAGAKGIDTVSLRECMDRNLTVEADYISYDTYCQLLNCLLGKEGLAEKNDRLRNSILYKNKYKEDFILLKEDWYASYDKLTAFFGLEDAIQKKVVEILCGSSALAGEKVLEQGSLLGVNGESYIYVSGEFADLTFTSLRAYVHGDRLLTLLECLPDKGNIKNVWIMEAEDEKIRFFYEGYEIAGDVPELSKAPDQVREQVADLTFQNGVICETAVKGERISGKLLGMEQGQIELEGYGKISLKEDCVGYQLYEKLREAEQSELSIGYDFSDFVLEEGKVCAFLITRKEKMETIRVAIKSNNFSSLYHEKLVLKSQDNMMVSYGSYGERKQEEIPAGEELVLEIGGPYFSGDRVEVKTEVNTGKIQVLSLERSQGTPAYRGSLEIAETENGLALINEVLLEEYLYSVVPSEMPASYPSEALKAQAVCARTYGYRYLTRPGYGQLGAHVDDSVSYQVYNNIAENMESTRAVKETAGMLLLYENEPVSTYYYSTSCGFGADAGVWNADQKDKMPYLSSAHIGWKDEKGSEPAAAELSQEESFRAYISLADETAYEKDEAWFRWQYQVTELDVSLFYERLRERYAAGADKVLTFNGKGEPEKNPENFEAKEPEEFKKVYGIICLKRKEGGVLDELLIKTDKGTYKVVSEYNIRYILNQGGGVRRQDGSEYESAVLLPSAYLIIDVEKKDDNVVGYSIFGGGYGHGVGMSQNGAKSMGLLGLNCGEILSFFYTDCEIEKIY</sequence>
<evidence type="ECO:0000256" key="1">
    <source>
        <dbReference type="SAM" id="Phobius"/>
    </source>
</evidence>
<keyword evidence="1" id="KW-0472">Membrane</keyword>
<organism evidence="3 4">
    <name type="scientific">Parablautia intestinalis</name>
    <dbReference type="NCBI Taxonomy" id="2320100"/>
    <lineage>
        <taxon>Bacteria</taxon>
        <taxon>Bacillati</taxon>
        <taxon>Bacillota</taxon>
        <taxon>Clostridia</taxon>
        <taxon>Lachnospirales</taxon>
        <taxon>Lachnospiraceae</taxon>
        <taxon>Parablautia</taxon>
    </lineage>
</organism>
<name>A0A3A9AWG9_9FIRM</name>
<evidence type="ECO:0000259" key="2">
    <source>
        <dbReference type="Pfam" id="PF08486"/>
    </source>
</evidence>
<evidence type="ECO:0000313" key="4">
    <source>
        <dbReference type="Proteomes" id="UP000280696"/>
    </source>
</evidence>
<dbReference type="InterPro" id="IPR013693">
    <property type="entry name" value="SpoIID/LytB_N"/>
</dbReference>
<dbReference type="NCBIfam" id="TIGR02669">
    <property type="entry name" value="SpoIID_LytB"/>
    <property type="match status" value="1"/>
</dbReference>
<keyword evidence="4" id="KW-1185">Reference proteome</keyword>
<dbReference type="InterPro" id="IPR013486">
    <property type="entry name" value="SpoIID/LytB"/>
</dbReference>
<dbReference type="EMBL" id="RAYQ01000013">
    <property type="protein sequence ID" value="RKI90705.1"/>
    <property type="molecule type" value="Genomic_DNA"/>
</dbReference>
<evidence type="ECO:0000313" key="3">
    <source>
        <dbReference type="EMBL" id="RKI90705.1"/>
    </source>
</evidence>
<dbReference type="OrthoDB" id="9794671at2"/>
<feature type="transmembrane region" description="Helical" evidence="1">
    <location>
        <begin position="7"/>
        <end position="26"/>
    </location>
</feature>
<keyword evidence="1" id="KW-1133">Transmembrane helix</keyword>
<accession>A0A3A9AWG9</accession>
<comment type="caution">
    <text evidence="3">The sequence shown here is derived from an EMBL/GenBank/DDBJ whole genome shotgun (WGS) entry which is preliminary data.</text>
</comment>